<accession>A0A392PDM9</accession>
<evidence type="ECO:0000313" key="2">
    <source>
        <dbReference type="EMBL" id="MCI10241.1"/>
    </source>
</evidence>
<dbReference type="Proteomes" id="UP000265520">
    <property type="component" value="Unassembled WGS sequence"/>
</dbReference>
<dbReference type="AlphaFoldDB" id="A0A392PDM9"/>
<feature type="compositionally biased region" description="Polar residues" evidence="1">
    <location>
        <begin position="16"/>
        <end position="31"/>
    </location>
</feature>
<dbReference type="EMBL" id="LXQA010075483">
    <property type="protein sequence ID" value="MCI10241.1"/>
    <property type="molecule type" value="Genomic_DNA"/>
</dbReference>
<sequence length="141" mass="15912">DEIDQRERSSKKVKNNDLNFKSTTGTASIPTVDSEGTRVDDKVEKSLSYKETVLGAQGENQSTGATEVWEVNEEDDGDSSVEGTIEEQKVGEVDCPIFKFSVKEEQRIQRPWKQGVIVQLLGRKIGYKALETRLKQMWSNE</sequence>
<evidence type="ECO:0000313" key="3">
    <source>
        <dbReference type="Proteomes" id="UP000265520"/>
    </source>
</evidence>
<organism evidence="2 3">
    <name type="scientific">Trifolium medium</name>
    <dbReference type="NCBI Taxonomy" id="97028"/>
    <lineage>
        <taxon>Eukaryota</taxon>
        <taxon>Viridiplantae</taxon>
        <taxon>Streptophyta</taxon>
        <taxon>Embryophyta</taxon>
        <taxon>Tracheophyta</taxon>
        <taxon>Spermatophyta</taxon>
        <taxon>Magnoliopsida</taxon>
        <taxon>eudicotyledons</taxon>
        <taxon>Gunneridae</taxon>
        <taxon>Pentapetalae</taxon>
        <taxon>rosids</taxon>
        <taxon>fabids</taxon>
        <taxon>Fabales</taxon>
        <taxon>Fabaceae</taxon>
        <taxon>Papilionoideae</taxon>
        <taxon>50 kb inversion clade</taxon>
        <taxon>NPAAA clade</taxon>
        <taxon>Hologalegina</taxon>
        <taxon>IRL clade</taxon>
        <taxon>Trifolieae</taxon>
        <taxon>Trifolium</taxon>
    </lineage>
</organism>
<comment type="caution">
    <text evidence="2">The sequence shown here is derived from an EMBL/GenBank/DDBJ whole genome shotgun (WGS) entry which is preliminary data.</text>
</comment>
<feature type="region of interest" description="Disordered" evidence="1">
    <location>
        <begin position="1"/>
        <end position="40"/>
    </location>
</feature>
<evidence type="ECO:0000256" key="1">
    <source>
        <dbReference type="SAM" id="MobiDB-lite"/>
    </source>
</evidence>
<name>A0A392PDM9_9FABA</name>
<keyword evidence="3" id="KW-1185">Reference proteome</keyword>
<reference evidence="2 3" key="1">
    <citation type="journal article" date="2018" name="Front. Plant Sci.">
        <title>Red Clover (Trifolium pratense) and Zigzag Clover (T. medium) - A Picture of Genomic Similarities and Differences.</title>
        <authorList>
            <person name="Dluhosova J."/>
            <person name="Istvanek J."/>
            <person name="Nedelnik J."/>
            <person name="Repkova J."/>
        </authorList>
    </citation>
    <scope>NUCLEOTIDE SEQUENCE [LARGE SCALE GENOMIC DNA]</scope>
    <source>
        <strain evidence="3">cv. 10/8</strain>
        <tissue evidence="2">Leaf</tissue>
    </source>
</reference>
<proteinExistence type="predicted"/>
<protein>
    <submittedName>
        <fullName evidence="2">Uncharacterized protein</fullName>
    </submittedName>
</protein>
<feature type="compositionally biased region" description="Basic and acidic residues" evidence="1">
    <location>
        <begin position="1"/>
        <end position="10"/>
    </location>
</feature>
<feature type="non-terminal residue" evidence="2">
    <location>
        <position position="1"/>
    </location>
</feature>